<dbReference type="PANTHER" id="PTHR31948">
    <property type="entry name" value="ZINC-FINGER HOMEODOMAIN PROTEIN 2"/>
    <property type="match status" value="1"/>
</dbReference>
<dbReference type="Pfam" id="PF04770">
    <property type="entry name" value="ZF-HD_dimer"/>
    <property type="match status" value="1"/>
</dbReference>
<proteinExistence type="predicted"/>
<evidence type="ECO:0000256" key="1">
    <source>
        <dbReference type="ARBA" id="ARBA00022723"/>
    </source>
</evidence>
<dbReference type="AlphaFoldDB" id="A0AAD1ZAU6"/>
<dbReference type="GO" id="GO:0005634">
    <property type="term" value="C:nucleus"/>
    <property type="evidence" value="ECO:0007669"/>
    <property type="project" value="TreeGrafter"/>
</dbReference>
<dbReference type="GO" id="GO:0000976">
    <property type="term" value="F:transcription cis-regulatory region binding"/>
    <property type="evidence" value="ECO:0007669"/>
    <property type="project" value="TreeGrafter"/>
</dbReference>
<dbReference type="InterPro" id="IPR006456">
    <property type="entry name" value="ZF_HD_homeobox_Cys/His_dimer"/>
</dbReference>
<dbReference type="GO" id="GO:0003700">
    <property type="term" value="F:DNA-binding transcription factor activity"/>
    <property type="evidence" value="ECO:0007669"/>
    <property type="project" value="TreeGrafter"/>
</dbReference>
<evidence type="ECO:0000313" key="6">
    <source>
        <dbReference type="EMBL" id="CAI9765318.1"/>
    </source>
</evidence>
<evidence type="ECO:0000256" key="4">
    <source>
        <dbReference type="SAM" id="MobiDB-lite"/>
    </source>
</evidence>
<organism evidence="6 7">
    <name type="scientific">Fraxinus pennsylvanica</name>
    <dbReference type="NCBI Taxonomy" id="56036"/>
    <lineage>
        <taxon>Eukaryota</taxon>
        <taxon>Viridiplantae</taxon>
        <taxon>Streptophyta</taxon>
        <taxon>Embryophyta</taxon>
        <taxon>Tracheophyta</taxon>
        <taxon>Spermatophyta</taxon>
        <taxon>Magnoliopsida</taxon>
        <taxon>eudicotyledons</taxon>
        <taxon>Gunneridae</taxon>
        <taxon>Pentapetalae</taxon>
        <taxon>asterids</taxon>
        <taxon>lamiids</taxon>
        <taxon>Lamiales</taxon>
        <taxon>Oleaceae</taxon>
        <taxon>Oleeae</taxon>
        <taxon>Fraxinus</taxon>
    </lineage>
</organism>
<dbReference type="EMBL" id="OU503042">
    <property type="protein sequence ID" value="CAI9765318.1"/>
    <property type="molecule type" value="Genomic_DNA"/>
</dbReference>
<dbReference type="GO" id="GO:0050793">
    <property type="term" value="P:regulation of developmental process"/>
    <property type="evidence" value="ECO:0007669"/>
    <property type="project" value="TreeGrafter"/>
</dbReference>
<keyword evidence="3" id="KW-0862">Zinc</keyword>
<evidence type="ECO:0000256" key="3">
    <source>
        <dbReference type="ARBA" id="ARBA00022833"/>
    </source>
</evidence>
<feature type="region of interest" description="Disordered" evidence="4">
    <location>
        <begin position="70"/>
        <end position="125"/>
    </location>
</feature>
<keyword evidence="7" id="KW-1185">Reference proteome</keyword>
<dbReference type="NCBIfam" id="TIGR01566">
    <property type="entry name" value="ZF_HD_prot_N"/>
    <property type="match status" value="1"/>
</dbReference>
<dbReference type="GO" id="GO:0008270">
    <property type="term" value="F:zinc ion binding"/>
    <property type="evidence" value="ECO:0007669"/>
    <property type="project" value="UniProtKB-KW"/>
</dbReference>
<evidence type="ECO:0000313" key="7">
    <source>
        <dbReference type="Proteomes" id="UP000834106"/>
    </source>
</evidence>
<name>A0AAD1ZAU6_9LAMI</name>
<feature type="domain" description="ZF-HD dimerization-type" evidence="5">
    <location>
        <begin position="16"/>
        <end position="67"/>
    </location>
</feature>
<accession>A0AAD1ZAU6</accession>
<feature type="compositionally biased region" description="Pro residues" evidence="4">
    <location>
        <begin position="93"/>
        <end position="103"/>
    </location>
</feature>
<keyword evidence="1" id="KW-0479">Metal-binding</keyword>
<dbReference type="Proteomes" id="UP000834106">
    <property type="component" value="Chromosome 7"/>
</dbReference>
<dbReference type="PANTHER" id="PTHR31948:SF140">
    <property type="entry name" value="ZINC-FINGER HOMEODOMAIN PROTEIN 2"/>
    <property type="match status" value="1"/>
</dbReference>
<evidence type="ECO:0000256" key="2">
    <source>
        <dbReference type="ARBA" id="ARBA00022771"/>
    </source>
</evidence>
<evidence type="ECO:0000259" key="5">
    <source>
        <dbReference type="Pfam" id="PF04770"/>
    </source>
</evidence>
<sequence>MAANQRVGRGRSIILVIYMAYLHNHAAPLGCFTVDGCGEFTPTGADGTPESFQCVACNCHRNFHQKVEMDIPPPRCRRPPRVRQDTNLAAAAAPPPPSTPPQPVVTLNYPPASPPLTDISSEDRV</sequence>
<keyword evidence="2" id="KW-0863">Zinc-finger</keyword>
<protein>
    <recommendedName>
        <fullName evidence="5">ZF-HD dimerization-type domain-containing protein</fullName>
    </recommendedName>
</protein>
<gene>
    <name evidence="6" type="ORF">FPE_LOCUS12748</name>
</gene>
<reference evidence="6" key="1">
    <citation type="submission" date="2023-05" db="EMBL/GenBank/DDBJ databases">
        <authorList>
            <person name="Huff M."/>
        </authorList>
    </citation>
    <scope>NUCLEOTIDE SEQUENCE</scope>
</reference>